<dbReference type="SUPFAM" id="SSF49599">
    <property type="entry name" value="TRAF domain-like"/>
    <property type="match status" value="1"/>
</dbReference>
<dbReference type="Gene3D" id="1.25.40.420">
    <property type="match status" value="1"/>
</dbReference>
<dbReference type="Proteomes" id="UP000499080">
    <property type="component" value="Unassembled WGS sequence"/>
</dbReference>
<dbReference type="AlphaFoldDB" id="A0A4Y2DM72"/>
<feature type="region of interest" description="Disordered" evidence="1">
    <location>
        <begin position="1"/>
        <end position="22"/>
    </location>
</feature>
<comment type="caution">
    <text evidence="3">The sequence shown here is derived from an EMBL/GenBank/DDBJ whole genome shotgun (WGS) entry which is preliminary data.</text>
</comment>
<dbReference type="SMART" id="SM00225">
    <property type="entry name" value="BTB"/>
    <property type="match status" value="1"/>
</dbReference>
<proteinExistence type="predicted"/>
<protein>
    <submittedName>
        <fullName evidence="3">Speckle-type POZ protein B</fullName>
    </submittedName>
</protein>
<dbReference type="EMBL" id="BGPR01000395">
    <property type="protein sequence ID" value="GBM17871.1"/>
    <property type="molecule type" value="Genomic_DNA"/>
</dbReference>
<evidence type="ECO:0000259" key="2">
    <source>
        <dbReference type="PROSITE" id="PS50097"/>
    </source>
</evidence>
<evidence type="ECO:0000256" key="1">
    <source>
        <dbReference type="SAM" id="MobiDB-lite"/>
    </source>
</evidence>
<evidence type="ECO:0000313" key="3">
    <source>
        <dbReference type="EMBL" id="GBM17871.1"/>
    </source>
</evidence>
<dbReference type="OrthoDB" id="6478546at2759"/>
<dbReference type="InterPro" id="IPR011333">
    <property type="entry name" value="SKP1/BTB/POZ_sf"/>
</dbReference>
<accession>A0A4Y2DM72</accession>
<dbReference type="Pfam" id="PF00651">
    <property type="entry name" value="BTB"/>
    <property type="match status" value="1"/>
</dbReference>
<dbReference type="PANTHER" id="PTHR24413">
    <property type="entry name" value="SPECKLE-TYPE POZ PROTEIN"/>
    <property type="match status" value="1"/>
</dbReference>
<name>A0A4Y2DM72_ARAVE</name>
<reference evidence="3 4" key="1">
    <citation type="journal article" date="2019" name="Sci. Rep.">
        <title>Orb-weaving spider Araneus ventricosus genome elucidates the spidroin gene catalogue.</title>
        <authorList>
            <person name="Kono N."/>
            <person name="Nakamura H."/>
            <person name="Ohtoshi R."/>
            <person name="Moran D.A.P."/>
            <person name="Shinohara A."/>
            <person name="Yoshida Y."/>
            <person name="Fujiwara M."/>
            <person name="Mori M."/>
            <person name="Tomita M."/>
            <person name="Arakawa K."/>
        </authorList>
    </citation>
    <scope>NUCLEOTIDE SEQUENCE [LARGE SCALE GENOMIC DNA]</scope>
</reference>
<dbReference type="PROSITE" id="PS50097">
    <property type="entry name" value="BTB"/>
    <property type="match status" value="1"/>
</dbReference>
<dbReference type="InterPro" id="IPR000210">
    <property type="entry name" value="BTB/POZ_dom"/>
</dbReference>
<gene>
    <name evidence="3" type="primary">spop-b_10</name>
    <name evidence="3" type="ORF">AVEN_260192_1</name>
</gene>
<dbReference type="SUPFAM" id="SSF54695">
    <property type="entry name" value="POZ domain"/>
    <property type="match status" value="1"/>
</dbReference>
<dbReference type="CDD" id="cd18186">
    <property type="entry name" value="BTB_POZ_ZBTB_KLHL-like"/>
    <property type="match status" value="1"/>
</dbReference>
<feature type="domain" description="BTB" evidence="2">
    <location>
        <begin position="428"/>
        <end position="492"/>
    </location>
</feature>
<sequence>MILPTADCEQPTSRARFGDTRSKSSAITDLPSINSLDQQPSITAKRDYMQCEFYLGKSKQKSNPTTNLFHSSILKFQIADCINIVWEYKRFENRSQKTAMASCEEHEMPHFTFIWTLENVTERTYLGLTSPSFVPDTIDKAEWCLVLWEREGKLLCRPCKDPDDRGFERIEIQYETAVIKANGSVLNEKRQKKCFESELVYNVRGSSDDGENVLLEQKDKSNLKGILTIRCRMWKPGNVSCNSGFCFAHTRLRQERRYFTWIIPEFSSLTVGQMRSFHLQITPRGDLLPVLDLYLQYDDGEEKVCIEKTKKFPYELFCKVSIVDVAGNVACSKSISDDAALIKISKLMSNKTLYLPNDVLYLRCECHIDFGVVSNRIENYEQFSMPTSSHVIGTKAMNDDMTEKSSCCPCCCPLKKIVKKYYENGELTDVNLRAGNESFPAHKIILSAKSQVFEEMFTKDKSKKGRKVIELTDFDPDILRRLLLYMYSENVEDLTPEAAVKLYKVAIKYELQDLREKCSKFLESNLCIANIFTLLALAEKQEDNNLKRATRMFIFEHDNEIFDSDDWENFKKKNPILAMDVMQYVYCMRRDACDVLSMIFQQLAK</sequence>
<keyword evidence="4" id="KW-1185">Reference proteome</keyword>
<organism evidence="3 4">
    <name type="scientific">Araneus ventricosus</name>
    <name type="common">Orbweaver spider</name>
    <name type="synonym">Epeira ventricosa</name>
    <dbReference type="NCBI Taxonomy" id="182803"/>
    <lineage>
        <taxon>Eukaryota</taxon>
        <taxon>Metazoa</taxon>
        <taxon>Ecdysozoa</taxon>
        <taxon>Arthropoda</taxon>
        <taxon>Chelicerata</taxon>
        <taxon>Arachnida</taxon>
        <taxon>Araneae</taxon>
        <taxon>Araneomorphae</taxon>
        <taxon>Entelegynae</taxon>
        <taxon>Araneoidea</taxon>
        <taxon>Araneidae</taxon>
        <taxon>Araneus</taxon>
    </lineage>
</organism>
<dbReference type="Gene3D" id="3.30.710.10">
    <property type="entry name" value="Potassium Channel Kv1.1, Chain A"/>
    <property type="match status" value="1"/>
</dbReference>
<evidence type="ECO:0000313" key="4">
    <source>
        <dbReference type="Proteomes" id="UP000499080"/>
    </source>
</evidence>